<protein>
    <recommendedName>
        <fullName evidence="1">Replication-associated protein ORF2/G2P domain-containing protein</fullName>
    </recommendedName>
</protein>
<dbReference type="eggNOG" id="ENOG502ZPU1">
    <property type="taxonomic scope" value="Bacteria"/>
</dbReference>
<dbReference type="HOGENOM" id="CLU_1413941_0_0_4"/>
<evidence type="ECO:0000313" key="2">
    <source>
        <dbReference type="EMBL" id="EEO30746.1"/>
    </source>
</evidence>
<sequence>MDRTATKGIGMNWYNEAYEIEGSLYEVWVEHIHDTLHSYKNTDWCDVTLSLKPYIFQEWGDYERLSHDEASKFIKELLKRLNIKVYGKAYRRHGKKLLCIPVIEANKMGRLHIHMFLSIPDYMQYDLDEFCVLVLDTAKELRWCESDKHAQNLVRHHKGIQDVDGWVSYILKDIERKPDILDVTNMHLPALA</sequence>
<proteinExistence type="predicted"/>
<dbReference type="AlphaFoldDB" id="C3XC20"/>
<dbReference type="Proteomes" id="UP000005089">
    <property type="component" value="Unassembled WGS sequence"/>
</dbReference>
<reference evidence="2 3" key="1">
    <citation type="submission" date="2009-02" db="EMBL/GenBank/DDBJ databases">
        <title>The Genome Sequence of Oxalobacter formigenes OXCC13.</title>
        <authorList>
            <consortium name="The Broad Institute Genome Sequencing Platform"/>
            <person name="Ward D."/>
            <person name="Young S.K."/>
            <person name="Kodira C.D."/>
            <person name="Zeng Q."/>
            <person name="Koehrsen M."/>
            <person name="Alvarado L."/>
            <person name="Berlin A."/>
            <person name="Borenstein D."/>
            <person name="Chen Z."/>
            <person name="Engels R."/>
            <person name="Freedman E."/>
            <person name="Gellesch M."/>
            <person name="Goldberg J."/>
            <person name="Griggs A."/>
            <person name="Gujja S."/>
            <person name="Heiman D."/>
            <person name="Hepburn T."/>
            <person name="Howarth C."/>
            <person name="Jen D."/>
            <person name="Larson L."/>
            <person name="Lewis B."/>
            <person name="Mehta T."/>
            <person name="Park D."/>
            <person name="Pearson M."/>
            <person name="Roberts A."/>
            <person name="Saif S."/>
            <person name="Shea T."/>
            <person name="Shenoy N."/>
            <person name="Sisk P."/>
            <person name="Stolte C."/>
            <person name="Sykes S."/>
            <person name="Walk T."/>
            <person name="White J."/>
            <person name="Yandava C."/>
            <person name="Allison M.J."/>
            <person name="Lander E."/>
            <person name="Nusbaum C."/>
            <person name="Galagan J."/>
            <person name="Birren B."/>
        </authorList>
    </citation>
    <scope>NUCLEOTIDE SEQUENCE [LARGE SCALE GENOMIC DNA]</scope>
    <source>
        <strain evidence="2 3">OXCC13</strain>
    </source>
</reference>
<evidence type="ECO:0000259" key="1">
    <source>
        <dbReference type="Pfam" id="PF23343"/>
    </source>
</evidence>
<gene>
    <name evidence="2" type="ORF">OFBG_01774</name>
</gene>
<keyword evidence="3" id="KW-1185">Reference proteome</keyword>
<organism evidence="2 3">
    <name type="scientific">Oxalobacter formigenes OXCC13</name>
    <dbReference type="NCBI Taxonomy" id="556269"/>
    <lineage>
        <taxon>Bacteria</taxon>
        <taxon>Pseudomonadati</taxon>
        <taxon>Pseudomonadota</taxon>
        <taxon>Betaproteobacteria</taxon>
        <taxon>Burkholderiales</taxon>
        <taxon>Oxalobacteraceae</taxon>
        <taxon>Oxalobacter</taxon>
    </lineage>
</organism>
<dbReference type="EMBL" id="GG658170">
    <property type="protein sequence ID" value="EEO30746.1"/>
    <property type="molecule type" value="Genomic_DNA"/>
</dbReference>
<feature type="domain" description="Replication-associated protein ORF2/G2P" evidence="1">
    <location>
        <begin position="67"/>
        <end position="175"/>
    </location>
</feature>
<dbReference type="RefSeq" id="WP_005882181.1">
    <property type="nucleotide sequence ID" value="NZ_CP019430.1"/>
</dbReference>
<dbReference type="InterPro" id="IPR056906">
    <property type="entry name" value="ORF2/G2P_dom"/>
</dbReference>
<evidence type="ECO:0000313" key="3">
    <source>
        <dbReference type="Proteomes" id="UP000005089"/>
    </source>
</evidence>
<dbReference type="Pfam" id="PF23343">
    <property type="entry name" value="REP_ORF2-G2P"/>
    <property type="match status" value="1"/>
</dbReference>
<accession>C3XC20</accession>
<name>C3XC20_OXAFO</name>